<dbReference type="Proteomes" id="UP000006701">
    <property type="component" value="Unassembled WGS sequence"/>
</dbReference>
<keyword evidence="12" id="KW-1185">Reference proteome</keyword>
<dbReference type="PROSITE" id="PS00028">
    <property type="entry name" value="ZINC_FINGER_C2H2_1"/>
    <property type="match status" value="2"/>
</dbReference>
<evidence type="ECO:0000256" key="9">
    <source>
        <dbReference type="SAM" id="Phobius"/>
    </source>
</evidence>
<dbReference type="InterPro" id="IPR051059">
    <property type="entry name" value="VerF-like"/>
</dbReference>
<dbReference type="eggNOG" id="KOG1721">
    <property type="taxonomic scope" value="Eukaryota"/>
</dbReference>
<evidence type="ECO:0000259" key="10">
    <source>
        <dbReference type="PROSITE" id="PS50157"/>
    </source>
</evidence>
<dbReference type="PROSITE" id="PS50157">
    <property type="entry name" value="ZINC_FINGER_C2H2_2"/>
    <property type="match status" value="2"/>
</dbReference>
<dbReference type="VEuPathDB" id="FungiDB:ACLA_030520"/>
<dbReference type="GO" id="GO:0005634">
    <property type="term" value="C:nucleus"/>
    <property type="evidence" value="ECO:0007669"/>
    <property type="project" value="UniProtKB-SubCell"/>
</dbReference>
<dbReference type="AlphaFoldDB" id="A1CRP8"/>
<dbReference type="InterPro" id="IPR007219">
    <property type="entry name" value="XnlR_reg_dom"/>
</dbReference>
<dbReference type="GO" id="GO:0008270">
    <property type="term" value="F:zinc ion binding"/>
    <property type="evidence" value="ECO:0007669"/>
    <property type="project" value="UniProtKB-KW"/>
</dbReference>
<feature type="domain" description="C2H2-type" evidence="10">
    <location>
        <begin position="32"/>
        <end position="59"/>
    </location>
</feature>
<dbReference type="RefSeq" id="XP_001269745.1">
    <property type="nucleotide sequence ID" value="XM_001269744.1"/>
</dbReference>
<dbReference type="OMA" id="DHTMFHS"/>
<dbReference type="GO" id="GO:0006351">
    <property type="term" value="P:DNA-templated transcription"/>
    <property type="evidence" value="ECO:0007669"/>
    <property type="project" value="InterPro"/>
</dbReference>
<dbReference type="GeneID" id="4701631"/>
<evidence type="ECO:0000256" key="6">
    <source>
        <dbReference type="ARBA" id="ARBA00023242"/>
    </source>
</evidence>
<dbReference type="InterPro" id="IPR013087">
    <property type="entry name" value="Znf_C2H2_type"/>
</dbReference>
<feature type="transmembrane region" description="Helical" evidence="9">
    <location>
        <begin position="381"/>
        <end position="402"/>
    </location>
</feature>
<feature type="region of interest" description="Disordered" evidence="8">
    <location>
        <begin position="50"/>
        <end position="74"/>
    </location>
</feature>
<dbReference type="InterPro" id="IPR036236">
    <property type="entry name" value="Znf_C2H2_sf"/>
</dbReference>
<dbReference type="EMBL" id="DS027059">
    <property type="protein sequence ID" value="EAW08319.1"/>
    <property type="molecule type" value="Genomic_DNA"/>
</dbReference>
<dbReference type="FunFam" id="3.30.160.60:FF:002343">
    <property type="entry name" value="Zinc finger protein 33A"/>
    <property type="match status" value="1"/>
</dbReference>
<dbReference type="OrthoDB" id="10018191at2759"/>
<evidence type="ECO:0000256" key="3">
    <source>
        <dbReference type="ARBA" id="ARBA00022737"/>
    </source>
</evidence>
<proteinExistence type="predicted"/>
<reference evidence="11 12" key="1">
    <citation type="journal article" date="2008" name="PLoS Genet.">
        <title>Genomic islands in the pathogenic filamentous fungus Aspergillus fumigatus.</title>
        <authorList>
            <person name="Fedorova N.D."/>
            <person name="Khaldi N."/>
            <person name="Joardar V.S."/>
            <person name="Maiti R."/>
            <person name="Amedeo P."/>
            <person name="Anderson M.J."/>
            <person name="Crabtree J."/>
            <person name="Silva J.C."/>
            <person name="Badger J.H."/>
            <person name="Albarraq A."/>
            <person name="Angiuoli S."/>
            <person name="Bussey H."/>
            <person name="Bowyer P."/>
            <person name="Cotty P.J."/>
            <person name="Dyer P.S."/>
            <person name="Egan A."/>
            <person name="Galens K."/>
            <person name="Fraser-Liggett C.M."/>
            <person name="Haas B.J."/>
            <person name="Inman J.M."/>
            <person name="Kent R."/>
            <person name="Lemieux S."/>
            <person name="Malavazi I."/>
            <person name="Orvis J."/>
            <person name="Roemer T."/>
            <person name="Ronning C.M."/>
            <person name="Sundaram J.P."/>
            <person name="Sutton G."/>
            <person name="Turner G."/>
            <person name="Venter J.C."/>
            <person name="White O.R."/>
            <person name="Whitty B.R."/>
            <person name="Youngman P."/>
            <person name="Wolfe K.H."/>
            <person name="Goldman G.H."/>
            <person name="Wortman J.R."/>
            <person name="Jiang B."/>
            <person name="Denning D.W."/>
            <person name="Nierman W.C."/>
        </authorList>
    </citation>
    <scope>NUCLEOTIDE SEQUENCE [LARGE SCALE GENOMIC DNA]</scope>
    <source>
        <strain evidence="12">ATCC 1007 / CBS 513.65 / DSM 816 / NCTC 3887 / NRRL 1</strain>
    </source>
</reference>
<keyword evidence="5" id="KW-0862">Zinc</keyword>
<dbReference type="Pfam" id="PF04082">
    <property type="entry name" value="Fungal_trans"/>
    <property type="match status" value="1"/>
</dbReference>
<keyword evidence="2" id="KW-0479">Metal-binding</keyword>
<accession>A1CRP8</accession>
<evidence type="ECO:0000313" key="12">
    <source>
        <dbReference type="Proteomes" id="UP000006701"/>
    </source>
</evidence>
<keyword evidence="3" id="KW-0677">Repeat</keyword>
<feature type="transmembrane region" description="Helical" evidence="9">
    <location>
        <begin position="723"/>
        <end position="743"/>
    </location>
</feature>
<keyword evidence="6" id="KW-0539">Nucleus</keyword>
<keyword evidence="9" id="KW-0472">Membrane</keyword>
<dbReference type="Pfam" id="PF00096">
    <property type="entry name" value="zf-C2H2"/>
    <property type="match status" value="1"/>
</dbReference>
<evidence type="ECO:0000313" key="11">
    <source>
        <dbReference type="EMBL" id="EAW08319.1"/>
    </source>
</evidence>
<gene>
    <name evidence="11" type="ORF">ACLA_030520</name>
</gene>
<dbReference type="SUPFAM" id="SSF57667">
    <property type="entry name" value="beta-beta-alpha zinc fingers"/>
    <property type="match status" value="1"/>
</dbReference>
<evidence type="ECO:0000256" key="5">
    <source>
        <dbReference type="ARBA" id="ARBA00022833"/>
    </source>
</evidence>
<feature type="domain" description="C2H2-type" evidence="10">
    <location>
        <begin position="4"/>
        <end position="31"/>
    </location>
</feature>
<sequence length="853" mass="94095">MVLKKCNICDRRFKKTEHFKRHERSHTKEKPYECNVCHKRFSRSDVLSRHAKGHNGASASATTSVVKSQPHPAPSQIYDQQHSLVNDSSQLIPNVNSCDVQPVQSMPVMPRDAPLPTAAGIQPSSLDFLADISAHQARTGPQINSLLMDEQQNYFEWGDVGATEAPAYRASLFDPMPNDVLQFWLEPRGDTTSHHSSIDLAPEATMGSISDRATVPPDERLHSHPVEGMSIQSGNDIPSERFARVQRYWLAPSNGAGRLMNALWRDVVRISLDNIFNLYSGQSYNNSPALLIGSRYGLDEECRQHLHATFGQIQISDPHLRQSDATPVSSAGSAATFGSLHTFPPAEVLDMALDLYFRNFHPLVPFIHIPTFTAKKSRSSVLYVMCLIGMILLGTKGTTTFVSKNFNLVLARITGELAKCAAGNQDAVGTLSTFAAAFLFLNLAAMTGEKEHIAQSQMLYISLVTVAQRHGLFAATEGQILDMSIFETVPDVDARWKAWSKVESVKRLITGLLLLDSWYSSFLSMSPVIVPDAIQLILPCDEALFNAKSSMQWMQLIRSGKRVLMPTVVAPSENVDLPALDGSVDGLCMHGVLAMVQLRLSEAYHRLLSNRASYPFAPCHTYAMDGRARCLPTLQLQITNKYSEALERLDVNVAVMWHNMCMTLTADIQIFDLAAGRAGPLPARKALDDIAAWAQTPAARRACLHAAQIYKAMMNRKASDHTMFHSVFALFSAGLVLALYTFMAPNPPAASAGGTSIELLDNINWQSVGREGFTSFMEPRGSQSFIPSDNPAVNFIRNGGTMYLRGVPIQGGYQSARRIMLDYAGLLKDAGKWSVRKFSHILHIMGDVLMDVE</sequence>
<dbReference type="HOGENOM" id="CLU_008999_1_0_1"/>
<evidence type="ECO:0000256" key="4">
    <source>
        <dbReference type="ARBA" id="ARBA00022771"/>
    </source>
</evidence>
<dbReference type="GO" id="GO:0000981">
    <property type="term" value="F:DNA-binding transcription factor activity, RNA polymerase II-specific"/>
    <property type="evidence" value="ECO:0007669"/>
    <property type="project" value="InterPro"/>
</dbReference>
<feature type="compositionally biased region" description="Low complexity" evidence="8">
    <location>
        <begin position="57"/>
        <end position="66"/>
    </location>
</feature>
<dbReference type="GO" id="GO:0000785">
    <property type="term" value="C:chromatin"/>
    <property type="evidence" value="ECO:0007669"/>
    <property type="project" value="TreeGrafter"/>
</dbReference>
<comment type="subcellular location">
    <subcellularLocation>
        <location evidence="1">Nucleus</location>
    </subcellularLocation>
</comment>
<dbReference type="Gene3D" id="3.30.160.60">
    <property type="entry name" value="Classic Zinc Finger"/>
    <property type="match status" value="2"/>
</dbReference>
<dbReference type="PANTHER" id="PTHR40626">
    <property type="entry name" value="MIP31509P"/>
    <property type="match status" value="1"/>
</dbReference>
<dbReference type="SMART" id="SM00355">
    <property type="entry name" value="ZnF_C2H2"/>
    <property type="match status" value="2"/>
</dbReference>
<dbReference type="KEGG" id="act:ACLA_030520"/>
<dbReference type="CDD" id="cd12148">
    <property type="entry name" value="fungal_TF_MHR"/>
    <property type="match status" value="1"/>
</dbReference>
<keyword evidence="4 7" id="KW-0863">Zinc-finger</keyword>
<evidence type="ECO:0000256" key="2">
    <source>
        <dbReference type="ARBA" id="ARBA00022723"/>
    </source>
</evidence>
<name>A1CRP8_ASPCL</name>
<protein>
    <submittedName>
        <fullName evidence="11">C2H2 type zinc finger domain protein</fullName>
    </submittedName>
</protein>
<evidence type="ECO:0000256" key="7">
    <source>
        <dbReference type="PROSITE-ProRule" id="PRU00042"/>
    </source>
</evidence>
<dbReference type="PANTHER" id="PTHR40626:SF7">
    <property type="entry name" value="TRANSCRIPTION FACTOR, PUTATIVE (AFU_ORTHOLOGUE AFUA_1G04110)-RELATED"/>
    <property type="match status" value="1"/>
</dbReference>
<keyword evidence="9" id="KW-1133">Transmembrane helix</keyword>
<dbReference type="GO" id="GO:0000978">
    <property type="term" value="F:RNA polymerase II cis-regulatory region sequence-specific DNA binding"/>
    <property type="evidence" value="ECO:0007669"/>
    <property type="project" value="InterPro"/>
</dbReference>
<organism evidence="11 12">
    <name type="scientific">Aspergillus clavatus (strain ATCC 1007 / CBS 513.65 / DSM 816 / NCTC 3887 / NRRL 1 / QM 1276 / 107)</name>
    <dbReference type="NCBI Taxonomy" id="344612"/>
    <lineage>
        <taxon>Eukaryota</taxon>
        <taxon>Fungi</taxon>
        <taxon>Dikarya</taxon>
        <taxon>Ascomycota</taxon>
        <taxon>Pezizomycotina</taxon>
        <taxon>Eurotiomycetes</taxon>
        <taxon>Eurotiomycetidae</taxon>
        <taxon>Eurotiales</taxon>
        <taxon>Aspergillaceae</taxon>
        <taxon>Aspergillus</taxon>
        <taxon>Aspergillus subgen. Fumigati</taxon>
    </lineage>
</organism>
<evidence type="ECO:0000256" key="8">
    <source>
        <dbReference type="SAM" id="MobiDB-lite"/>
    </source>
</evidence>
<keyword evidence="9" id="KW-0812">Transmembrane</keyword>
<evidence type="ECO:0000256" key="1">
    <source>
        <dbReference type="ARBA" id="ARBA00004123"/>
    </source>
</evidence>